<evidence type="ECO:0000313" key="1">
    <source>
        <dbReference type="EMBL" id="KAJ1675714.1"/>
    </source>
</evidence>
<accession>A0ACC1HP43</accession>
<comment type="caution">
    <text evidence="1">The sequence shown here is derived from an EMBL/GenBank/DDBJ whole genome shotgun (WGS) entry which is preliminary data.</text>
</comment>
<organism evidence="1 2">
    <name type="scientific">Spiromyces aspiralis</name>
    <dbReference type="NCBI Taxonomy" id="68401"/>
    <lineage>
        <taxon>Eukaryota</taxon>
        <taxon>Fungi</taxon>
        <taxon>Fungi incertae sedis</taxon>
        <taxon>Zoopagomycota</taxon>
        <taxon>Kickxellomycotina</taxon>
        <taxon>Kickxellomycetes</taxon>
        <taxon>Kickxellales</taxon>
        <taxon>Kickxellaceae</taxon>
        <taxon>Spiromyces</taxon>
    </lineage>
</organism>
<gene>
    <name evidence="1" type="ORF">EV182_000727</name>
</gene>
<protein>
    <submittedName>
        <fullName evidence="1">Uncharacterized protein</fullName>
    </submittedName>
</protein>
<name>A0ACC1HP43_9FUNG</name>
<dbReference type="Proteomes" id="UP001145114">
    <property type="component" value="Unassembled WGS sequence"/>
</dbReference>
<dbReference type="EMBL" id="JAMZIH010005196">
    <property type="protein sequence ID" value="KAJ1675714.1"/>
    <property type="molecule type" value="Genomic_DNA"/>
</dbReference>
<reference evidence="1" key="1">
    <citation type="submission" date="2022-06" db="EMBL/GenBank/DDBJ databases">
        <title>Phylogenomic reconstructions and comparative analyses of Kickxellomycotina fungi.</title>
        <authorList>
            <person name="Reynolds N.K."/>
            <person name="Stajich J.E."/>
            <person name="Barry K."/>
            <person name="Grigoriev I.V."/>
            <person name="Crous P."/>
            <person name="Smith M.E."/>
        </authorList>
    </citation>
    <scope>NUCLEOTIDE SEQUENCE</scope>
    <source>
        <strain evidence="1">RSA 2271</strain>
    </source>
</reference>
<keyword evidence="2" id="KW-1185">Reference proteome</keyword>
<sequence>MQALHWWASLAQKHPVVTLMTTNGILGGSGDALAQWLQWQTVSKPDTSTTTSSTASSSNDSDKSTGPAYRTVLDISAYHHRYDWKRTLRFVAWGALCAPLMHKWYLFLNGRFPIPSVVPTPSPPVPSPPSAAAAAAAKFAHTSLKAAATNAAALQSSGFGSFSHYTLVTKLQNMRPVVANVMKRVATDQLLFAPISMALFFTAISLMEGQGLAGIRYKLRHQYQKALLANYVVWPAVQTVNFTIIPPIFRVPFASVVGLFWNTILSWINERPSEARSTTDAAIIAAVTAAGIPPPICIDYGDEKTGFPHGRSPQDSPTTTTALPLAS</sequence>
<proteinExistence type="predicted"/>
<evidence type="ECO:0000313" key="2">
    <source>
        <dbReference type="Proteomes" id="UP001145114"/>
    </source>
</evidence>